<dbReference type="CDD" id="cd00093">
    <property type="entry name" value="HTH_XRE"/>
    <property type="match status" value="1"/>
</dbReference>
<evidence type="ECO:0000256" key="2">
    <source>
        <dbReference type="SAM" id="MobiDB-lite"/>
    </source>
</evidence>
<feature type="domain" description="HTH cro/C1-type" evidence="3">
    <location>
        <begin position="37"/>
        <end position="91"/>
    </location>
</feature>
<dbReference type="GO" id="GO:0003677">
    <property type="term" value="F:DNA binding"/>
    <property type="evidence" value="ECO:0007669"/>
    <property type="project" value="UniProtKB-KW"/>
</dbReference>
<gene>
    <name evidence="4" type="ORF">DX908_15655</name>
</gene>
<accession>A0A371R8B5</accession>
<dbReference type="Proteomes" id="UP000264589">
    <property type="component" value="Unassembled WGS sequence"/>
</dbReference>
<dbReference type="GO" id="GO:0005829">
    <property type="term" value="C:cytosol"/>
    <property type="evidence" value="ECO:0007669"/>
    <property type="project" value="TreeGrafter"/>
</dbReference>
<keyword evidence="1" id="KW-0238">DNA-binding</keyword>
<evidence type="ECO:0000259" key="3">
    <source>
        <dbReference type="PROSITE" id="PS50943"/>
    </source>
</evidence>
<dbReference type="EMBL" id="QUQO01000002">
    <property type="protein sequence ID" value="RFB01703.1"/>
    <property type="molecule type" value="Genomic_DNA"/>
</dbReference>
<organism evidence="4 5">
    <name type="scientific">Parvularcula marina</name>
    <dbReference type="NCBI Taxonomy" id="2292771"/>
    <lineage>
        <taxon>Bacteria</taxon>
        <taxon>Pseudomonadati</taxon>
        <taxon>Pseudomonadota</taxon>
        <taxon>Alphaproteobacteria</taxon>
        <taxon>Parvularculales</taxon>
        <taxon>Parvularculaceae</taxon>
        <taxon>Parvularcula</taxon>
    </lineage>
</organism>
<feature type="region of interest" description="Disordered" evidence="2">
    <location>
        <begin position="1"/>
        <end position="23"/>
    </location>
</feature>
<dbReference type="Gene3D" id="1.10.260.40">
    <property type="entry name" value="lambda repressor-like DNA-binding domains"/>
    <property type="match status" value="1"/>
</dbReference>
<proteinExistence type="predicted"/>
<dbReference type="PANTHER" id="PTHR46797">
    <property type="entry name" value="HTH-TYPE TRANSCRIPTIONAL REGULATOR"/>
    <property type="match status" value="1"/>
</dbReference>
<dbReference type="AlphaFoldDB" id="A0A371R8B5"/>
<evidence type="ECO:0000256" key="1">
    <source>
        <dbReference type="ARBA" id="ARBA00023125"/>
    </source>
</evidence>
<evidence type="ECO:0000313" key="4">
    <source>
        <dbReference type="EMBL" id="RFB01703.1"/>
    </source>
</evidence>
<dbReference type="SUPFAM" id="SSF47413">
    <property type="entry name" value="lambda repressor-like DNA-binding domains"/>
    <property type="match status" value="1"/>
</dbReference>
<dbReference type="RefSeq" id="WP_116393418.1">
    <property type="nucleotide sequence ID" value="NZ_QUQO01000002.1"/>
</dbReference>
<dbReference type="SMART" id="SM00530">
    <property type="entry name" value="HTH_XRE"/>
    <property type="match status" value="1"/>
</dbReference>
<keyword evidence="5" id="KW-1185">Reference proteome</keyword>
<evidence type="ECO:0000313" key="5">
    <source>
        <dbReference type="Proteomes" id="UP000264589"/>
    </source>
</evidence>
<dbReference type="InterPro" id="IPR001387">
    <property type="entry name" value="Cro/C1-type_HTH"/>
</dbReference>
<name>A0A371R8B5_9PROT</name>
<reference evidence="4 5" key="1">
    <citation type="submission" date="2018-08" db="EMBL/GenBank/DDBJ databases">
        <title>Parvularcula sp. SM1705, isolated from surface water of the South Sea China.</title>
        <authorList>
            <person name="Sun L."/>
        </authorList>
    </citation>
    <scope>NUCLEOTIDE SEQUENCE [LARGE SCALE GENOMIC DNA]</scope>
    <source>
        <strain evidence="4 5">SM1705</strain>
    </source>
</reference>
<dbReference type="GO" id="GO:0003700">
    <property type="term" value="F:DNA-binding transcription factor activity"/>
    <property type="evidence" value="ECO:0007669"/>
    <property type="project" value="TreeGrafter"/>
</dbReference>
<dbReference type="OrthoDB" id="9797172at2"/>
<dbReference type="InParanoid" id="A0A371R8B5"/>
<sequence length="142" mass="15239">MTASASGVPGASDPLEFKDPHEARRPHALDVMIGNSLRARRRSLGLSQQTLAGRCGLSFQQIQKYEAGTNRIPASRLFTLANALNTTPTDLLTRIAVAEQQAHDEVLRKRLYEVMSGLSGEGLAALVTLAEQIADKSPETGA</sequence>
<dbReference type="PROSITE" id="PS50943">
    <property type="entry name" value="HTH_CROC1"/>
    <property type="match status" value="1"/>
</dbReference>
<comment type="caution">
    <text evidence="4">The sequence shown here is derived from an EMBL/GenBank/DDBJ whole genome shotgun (WGS) entry which is preliminary data.</text>
</comment>
<dbReference type="InterPro" id="IPR010982">
    <property type="entry name" value="Lambda_DNA-bd_dom_sf"/>
</dbReference>
<dbReference type="PANTHER" id="PTHR46797:SF1">
    <property type="entry name" value="METHYLPHOSPHONATE SYNTHASE"/>
    <property type="match status" value="1"/>
</dbReference>
<dbReference type="Pfam" id="PF01381">
    <property type="entry name" value="HTH_3"/>
    <property type="match status" value="1"/>
</dbReference>
<protein>
    <submittedName>
        <fullName evidence="4">XRE family transcriptional regulator</fullName>
    </submittedName>
</protein>
<dbReference type="InterPro" id="IPR050807">
    <property type="entry name" value="TransReg_Diox_bact_type"/>
</dbReference>